<dbReference type="RefSeq" id="WP_278468183.1">
    <property type="nucleotide sequence ID" value="NZ_JAGZMU010000005.1"/>
</dbReference>
<dbReference type="Proteomes" id="UP000778864">
    <property type="component" value="Unassembled WGS sequence"/>
</dbReference>
<evidence type="ECO:0000313" key="2">
    <source>
        <dbReference type="Proteomes" id="UP000778864"/>
    </source>
</evidence>
<proteinExistence type="predicted"/>
<dbReference type="AlphaFoldDB" id="A0A942WVR1"/>
<accession>A0A942WVR1</accession>
<name>A0A942WVR1_VEIPA</name>
<evidence type="ECO:0000313" key="1">
    <source>
        <dbReference type="EMBL" id="MBS4893839.1"/>
    </source>
</evidence>
<sequence>MARNKKNLSLADCIIEKGLKRSEELGFDFSSYVTYLINLDIQGLIGNNLYCKRNYSYGEMKNKLNEDEFIAMTVNKELESDIDEILNGNI</sequence>
<gene>
    <name evidence="1" type="ORF">KHZ90_08690</name>
</gene>
<organism evidence="1 2">
    <name type="scientific">Veillonella parvula</name>
    <name type="common">Staphylococcus parvulus</name>
    <dbReference type="NCBI Taxonomy" id="29466"/>
    <lineage>
        <taxon>Bacteria</taxon>
        <taxon>Bacillati</taxon>
        <taxon>Bacillota</taxon>
        <taxon>Negativicutes</taxon>
        <taxon>Veillonellales</taxon>
        <taxon>Veillonellaceae</taxon>
        <taxon>Veillonella</taxon>
    </lineage>
</organism>
<dbReference type="EMBL" id="JAGZMU010000005">
    <property type="protein sequence ID" value="MBS4893839.1"/>
    <property type="molecule type" value="Genomic_DNA"/>
</dbReference>
<reference evidence="1" key="1">
    <citation type="submission" date="2021-02" db="EMBL/GenBank/DDBJ databases">
        <title>Infant gut strain persistence is associated with maternal origin, phylogeny, and functional potential including surface adhesion and iron acquisition.</title>
        <authorList>
            <person name="Lou Y.C."/>
        </authorList>
    </citation>
    <scope>NUCLEOTIDE SEQUENCE</scope>
    <source>
        <strain evidence="1">L3_108_031G1_dasL3_108_031G1_concoct_20</strain>
    </source>
</reference>
<comment type="caution">
    <text evidence="1">The sequence shown here is derived from an EMBL/GenBank/DDBJ whole genome shotgun (WGS) entry which is preliminary data.</text>
</comment>
<protein>
    <submittedName>
        <fullName evidence="1">Uncharacterized protein</fullName>
    </submittedName>
</protein>